<evidence type="ECO:0000313" key="2">
    <source>
        <dbReference type="EMBL" id="MBS7458569.1"/>
    </source>
</evidence>
<comment type="caution">
    <text evidence="2">The sequence shown here is derived from an EMBL/GenBank/DDBJ whole genome shotgun (WGS) entry which is preliminary data.</text>
</comment>
<keyword evidence="3" id="KW-1185">Reference proteome</keyword>
<dbReference type="AlphaFoldDB" id="A0AAP2CDY0"/>
<evidence type="ECO:0008006" key="4">
    <source>
        <dbReference type="Google" id="ProtNLM"/>
    </source>
</evidence>
<evidence type="ECO:0000256" key="1">
    <source>
        <dbReference type="SAM" id="Phobius"/>
    </source>
</evidence>
<evidence type="ECO:0000313" key="3">
    <source>
        <dbReference type="Proteomes" id="UP000675747"/>
    </source>
</evidence>
<keyword evidence="1" id="KW-1133">Transmembrane helix</keyword>
<reference evidence="2 3" key="1">
    <citation type="journal article" date="2021" name="Microbiol. Resour. Announc.">
        <title>Draft Genome Sequence of Coralloluteibacterium stylophorae LMG 29479T.</title>
        <authorList>
            <person name="Karlyshev A.V."/>
            <person name="Kudryashova E.B."/>
            <person name="Ariskina E.V."/>
            <person name="Conroy A.P."/>
            <person name="Abidueva E.Y."/>
        </authorList>
    </citation>
    <scope>NUCLEOTIDE SEQUENCE [LARGE SCALE GENOMIC DNA]</scope>
    <source>
        <strain evidence="2 3">LMG 29479</strain>
    </source>
</reference>
<dbReference type="EMBL" id="JAGQFT020000012">
    <property type="protein sequence ID" value="MBS7458569.1"/>
    <property type="molecule type" value="Genomic_DNA"/>
</dbReference>
<name>A0AAP2CDY0_9GAMM</name>
<protein>
    <recommendedName>
        <fullName evidence="4">Relaxation protein</fullName>
    </recommendedName>
</protein>
<gene>
    <name evidence="2" type="ORF">KB893_015625</name>
</gene>
<organism evidence="2 3">
    <name type="scientific">Coralloluteibacterium stylophorae</name>
    <dbReference type="NCBI Taxonomy" id="1776034"/>
    <lineage>
        <taxon>Bacteria</taxon>
        <taxon>Pseudomonadati</taxon>
        <taxon>Pseudomonadota</taxon>
        <taxon>Gammaproteobacteria</taxon>
        <taxon>Lysobacterales</taxon>
        <taxon>Lysobacteraceae</taxon>
        <taxon>Coralloluteibacterium</taxon>
    </lineage>
</organism>
<dbReference type="Proteomes" id="UP000675747">
    <property type="component" value="Unassembled WGS sequence"/>
</dbReference>
<keyword evidence="1" id="KW-0472">Membrane</keyword>
<accession>A0AAP2CDY0</accession>
<proteinExistence type="predicted"/>
<sequence length="190" mass="20166">MDRSSLDDFVASAALLAGHLTRQCEKAVSDQASAAAELRQVAEGASRSLTAGKAELADAARAAIGEALAREIPAVVEAIARTGDRLGQVTDRLQREQASAGARMRIISWQSLATLCAASALVVAGTAYLAWVNVERAERADVSAQVLEALQDVSITSCDGQPCMRLEDGQQRWARNEDYVLIHTKSAATE</sequence>
<keyword evidence="1" id="KW-0812">Transmembrane</keyword>
<feature type="transmembrane region" description="Helical" evidence="1">
    <location>
        <begin position="112"/>
        <end position="131"/>
    </location>
</feature>
<dbReference type="RefSeq" id="WP_213173864.1">
    <property type="nucleotide sequence ID" value="NZ_JAGQFT020000012.1"/>
</dbReference>